<dbReference type="InterPro" id="IPR050833">
    <property type="entry name" value="Poly_Biosynth_Transport"/>
</dbReference>
<evidence type="ECO:0000256" key="3">
    <source>
        <dbReference type="ARBA" id="ARBA00022692"/>
    </source>
</evidence>
<keyword evidence="2" id="KW-1003">Cell membrane</keyword>
<keyword evidence="3 6" id="KW-0812">Transmembrane</keyword>
<dbReference type="AlphaFoldDB" id="K4MI94"/>
<feature type="transmembrane region" description="Helical" evidence="6">
    <location>
        <begin position="355"/>
        <end position="374"/>
    </location>
</feature>
<proteinExistence type="predicted"/>
<dbReference type="CDD" id="cd13124">
    <property type="entry name" value="MATE_SpoVB_like"/>
    <property type="match status" value="1"/>
</dbReference>
<name>K4MI94_ALKAL</name>
<dbReference type="PANTHER" id="PTHR30250">
    <property type="entry name" value="PST FAMILY PREDICTED COLANIC ACID TRANSPORTER"/>
    <property type="match status" value="1"/>
</dbReference>
<feature type="transmembrane region" description="Helical" evidence="6">
    <location>
        <begin position="405"/>
        <end position="424"/>
    </location>
</feature>
<feature type="transmembrane region" description="Helical" evidence="6">
    <location>
        <begin position="316"/>
        <end position="335"/>
    </location>
</feature>
<dbReference type="PIRSF" id="PIRSF038958">
    <property type="entry name" value="PG_synth_SpoVB"/>
    <property type="match status" value="1"/>
</dbReference>
<evidence type="ECO:0000256" key="6">
    <source>
        <dbReference type="SAM" id="Phobius"/>
    </source>
</evidence>
<gene>
    <name evidence="7" type="ORF">BalcAV0962</name>
</gene>
<evidence type="ECO:0000256" key="2">
    <source>
        <dbReference type="ARBA" id="ARBA00022475"/>
    </source>
</evidence>
<dbReference type="GO" id="GO:0005886">
    <property type="term" value="C:plasma membrane"/>
    <property type="evidence" value="ECO:0007669"/>
    <property type="project" value="UniProtKB-SubCell"/>
</dbReference>
<feature type="transmembrane region" description="Helical" evidence="6">
    <location>
        <begin position="87"/>
        <end position="109"/>
    </location>
</feature>
<dbReference type="EMBL" id="JX399268">
    <property type="protein sequence ID" value="AFV25691.1"/>
    <property type="molecule type" value="Genomic_DNA"/>
</dbReference>
<reference evidence="7" key="1">
    <citation type="submission" date="2012-07" db="EMBL/GenBank/DDBJ databases">
        <title>A Draft Genome for Bacillus alcalophilus strain ATCC 27647.</title>
        <authorList>
            <person name="Attie O."/>
            <person name="Jayaprakash A."/>
            <person name="Sachidanandam R."/>
            <person name="Shah H."/>
            <person name="Paulsen I."/>
            <person name="Morino M."/>
            <person name="Ito M."/>
            <person name="Krulwich T."/>
        </authorList>
    </citation>
    <scope>NUCLEOTIDE SEQUENCE</scope>
    <source>
        <strain evidence="7">ATCC 27647</strain>
    </source>
</reference>
<feature type="transmembrane region" description="Helical" evidence="6">
    <location>
        <begin position="179"/>
        <end position="203"/>
    </location>
</feature>
<sequence length="449" mass="50585">MRREIMNRFVKGALLLMIAAFLGECLEFIINIVLARELGEEGLGLYMSIFPTIAFIVVIASLELPISISKFVAEKEELFHYSMLKHALRFASLCTVGFILIAFVVFPLIPVFDHYHPLVKWLFIILIPVITFSSVARGYFMGAQKMSKIAIANFLRRAVQLLFLVIIFQLFQFDLQTAILVGLSAVIVCEMVVLTYLILAFVGQMRGFRKQPRAEIPGKKVRKSLLEVSLPTTGLRIFHAATFAMKPFLIKAALMRAGLVESMAVIQYGKLAGVAFTIGFFPAFIAHSLLIVLIPTVSEAYSKRNYEELHNLLRKVLIFTGLYGFPIVAIFYLYADQLTTLFFENSPAAGYLQLLVPYFLFHYFVIPMQAYLIGLGLVKDAFIHSVITTIISFVMMFTLGSMPQFQMGGIIIGMNMSAVLLTLLHYATICKKLGVTWTLKKDRLSDLRF</sequence>
<feature type="transmembrane region" description="Helical" evidence="6">
    <location>
        <begin position="154"/>
        <end position="173"/>
    </location>
</feature>
<feature type="transmembrane region" description="Helical" evidence="6">
    <location>
        <begin position="121"/>
        <end position="142"/>
    </location>
</feature>
<comment type="subcellular location">
    <subcellularLocation>
        <location evidence="1">Cell membrane</location>
        <topology evidence="1">Multi-pass membrane protein</topology>
    </subcellularLocation>
</comment>
<evidence type="ECO:0000256" key="1">
    <source>
        <dbReference type="ARBA" id="ARBA00004651"/>
    </source>
</evidence>
<evidence type="ECO:0000256" key="5">
    <source>
        <dbReference type="ARBA" id="ARBA00023136"/>
    </source>
</evidence>
<keyword evidence="4 6" id="KW-1133">Transmembrane helix</keyword>
<evidence type="ECO:0000256" key="4">
    <source>
        <dbReference type="ARBA" id="ARBA00022989"/>
    </source>
</evidence>
<keyword evidence="5 6" id="KW-0472">Membrane</keyword>
<feature type="transmembrane region" description="Helical" evidence="6">
    <location>
        <begin position="381"/>
        <end position="399"/>
    </location>
</feature>
<organism evidence="7">
    <name type="scientific">Alkalihalobacillus alcalophilus ATCC 27647 = CGMCC 1.3604</name>
    <dbReference type="NCBI Taxonomy" id="1218173"/>
    <lineage>
        <taxon>Bacteria</taxon>
        <taxon>Bacillati</taxon>
        <taxon>Bacillota</taxon>
        <taxon>Bacilli</taxon>
        <taxon>Bacillales</taxon>
        <taxon>Bacillaceae</taxon>
        <taxon>Alkalihalobacillus</taxon>
    </lineage>
</organism>
<feature type="transmembrane region" description="Helical" evidence="6">
    <location>
        <begin position="45"/>
        <end position="66"/>
    </location>
</feature>
<dbReference type="InterPro" id="IPR002797">
    <property type="entry name" value="Polysacc_synth"/>
</dbReference>
<evidence type="ECO:0000313" key="7">
    <source>
        <dbReference type="EMBL" id="AFV25691.1"/>
    </source>
</evidence>
<dbReference type="PANTHER" id="PTHR30250:SF24">
    <property type="entry name" value="STAGE V SPORULATION PROTEIN B"/>
    <property type="match status" value="1"/>
</dbReference>
<dbReference type="Pfam" id="PF01943">
    <property type="entry name" value="Polysacc_synt"/>
    <property type="match status" value="1"/>
</dbReference>
<feature type="transmembrane region" description="Helical" evidence="6">
    <location>
        <begin position="274"/>
        <end position="295"/>
    </location>
</feature>
<dbReference type="InterPro" id="IPR024923">
    <property type="entry name" value="PG_synth_SpoVB"/>
</dbReference>
<accession>K4MI94</accession>
<protein>
    <submittedName>
        <fullName evidence="7">Polysaccharide export transporter</fullName>
    </submittedName>
</protein>